<dbReference type="PROSITE" id="PS51186">
    <property type="entry name" value="GNAT"/>
    <property type="match status" value="1"/>
</dbReference>
<dbReference type="PANTHER" id="PTHR43877:SF5">
    <property type="entry name" value="BLL8307 PROTEIN"/>
    <property type="match status" value="1"/>
</dbReference>
<proteinExistence type="predicted"/>
<dbReference type="EC" id="2.3.-.-" evidence="4"/>
<keyword evidence="2 4" id="KW-0012">Acyltransferase</keyword>
<dbReference type="PANTHER" id="PTHR43877">
    <property type="entry name" value="AMINOALKYLPHOSPHONATE N-ACETYLTRANSFERASE-RELATED-RELATED"/>
    <property type="match status" value="1"/>
</dbReference>
<keyword evidence="5" id="KW-1185">Reference proteome</keyword>
<feature type="domain" description="N-acetyltransferase" evidence="3">
    <location>
        <begin position="11"/>
        <end position="154"/>
    </location>
</feature>
<evidence type="ECO:0000256" key="2">
    <source>
        <dbReference type="ARBA" id="ARBA00023315"/>
    </source>
</evidence>
<dbReference type="InterPro" id="IPR050832">
    <property type="entry name" value="Bact_Acetyltransf"/>
</dbReference>
<organism evidence="4 5">
    <name type="scientific">Sulfitobacter sediminis</name>
    <dbReference type="NCBI Taxonomy" id="3234186"/>
    <lineage>
        <taxon>Bacteria</taxon>
        <taxon>Pseudomonadati</taxon>
        <taxon>Pseudomonadota</taxon>
        <taxon>Alphaproteobacteria</taxon>
        <taxon>Rhodobacterales</taxon>
        <taxon>Roseobacteraceae</taxon>
        <taxon>Sulfitobacter</taxon>
    </lineage>
</organism>
<dbReference type="GO" id="GO:0016746">
    <property type="term" value="F:acyltransferase activity"/>
    <property type="evidence" value="ECO:0007669"/>
    <property type="project" value="UniProtKB-KW"/>
</dbReference>
<evidence type="ECO:0000256" key="1">
    <source>
        <dbReference type="ARBA" id="ARBA00022679"/>
    </source>
</evidence>
<dbReference type="CDD" id="cd04301">
    <property type="entry name" value="NAT_SF"/>
    <property type="match status" value="1"/>
</dbReference>
<reference evidence="4 5" key="1">
    <citation type="submission" date="2024-07" db="EMBL/GenBank/DDBJ databases">
        <title>Marimonas sp.nov., isolated from tidal-flat sediment.</title>
        <authorList>
            <person name="Jayan J.N."/>
            <person name="Lee S.S."/>
        </authorList>
    </citation>
    <scope>NUCLEOTIDE SEQUENCE [LARGE SCALE GENOMIC DNA]</scope>
    <source>
        <strain evidence="4 5">MJW-29</strain>
    </source>
</reference>
<dbReference type="RefSeq" id="WP_367878845.1">
    <property type="nucleotide sequence ID" value="NZ_JBFNXX010000013.1"/>
</dbReference>
<dbReference type="Proteomes" id="UP001556098">
    <property type="component" value="Unassembled WGS sequence"/>
</dbReference>
<dbReference type="InterPro" id="IPR016181">
    <property type="entry name" value="Acyl_CoA_acyltransferase"/>
</dbReference>
<gene>
    <name evidence="4" type="ORF">AB2B41_16140</name>
</gene>
<dbReference type="Pfam" id="PF00583">
    <property type="entry name" value="Acetyltransf_1"/>
    <property type="match status" value="1"/>
</dbReference>
<evidence type="ECO:0000313" key="5">
    <source>
        <dbReference type="Proteomes" id="UP001556098"/>
    </source>
</evidence>
<dbReference type="Gene3D" id="3.40.630.30">
    <property type="match status" value="1"/>
</dbReference>
<name>A0ABV3RQ74_9RHOB</name>
<dbReference type="InterPro" id="IPR000182">
    <property type="entry name" value="GNAT_dom"/>
</dbReference>
<comment type="caution">
    <text evidence="4">The sequence shown here is derived from an EMBL/GenBank/DDBJ whole genome shotgun (WGS) entry which is preliminary data.</text>
</comment>
<evidence type="ECO:0000259" key="3">
    <source>
        <dbReference type="PROSITE" id="PS51186"/>
    </source>
</evidence>
<keyword evidence="1 4" id="KW-0808">Transferase</keyword>
<evidence type="ECO:0000313" key="4">
    <source>
        <dbReference type="EMBL" id="MEW9921142.1"/>
    </source>
</evidence>
<dbReference type="EMBL" id="JBFNXX010000013">
    <property type="protein sequence ID" value="MEW9921142.1"/>
    <property type="molecule type" value="Genomic_DNA"/>
</dbReference>
<sequence>MDALGTGPENPDTPDVQSLLTRHFDLMRALTPEEGCHVILPAKLNAEVALLIGVRRNGTLPGIGALKQIGPDHGELKSMHTVAEARGQGVARKLLEALTAAAKARGIARLSLETGTAPAFGPARALYAKAGFEECPPFADYKPYPLSVYMTKSL</sequence>
<protein>
    <submittedName>
        <fullName evidence="4">GNAT family N-acetyltransferase</fullName>
        <ecNumber evidence="4">2.3.-.-</ecNumber>
    </submittedName>
</protein>
<accession>A0ABV3RQ74</accession>
<dbReference type="SUPFAM" id="SSF55729">
    <property type="entry name" value="Acyl-CoA N-acyltransferases (Nat)"/>
    <property type="match status" value="1"/>
</dbReference>